<comment type="catalytic activity">
    <reaction evidence="10 11">
        <text>a lipid X + a UDP-2-N,3-O-bis[(3R)-3-hydroxyacyl]-alpha-D-glucosamine = a lipid A disaccharide + UDP + H(+)</text>
        <dbReference type="Rhea" id="RHEA:67828"/>
        <dbReference type="ChEBI" id="CHEBI:15378"/>
        <dbReference type="ChEBI" id="CHEBI:58223"/>
        <dbReference type="ChEBI" id="CHEBI:137748"/>
        <dbReference type="ChEBI" id="CHEBI:176338"/>
        <dbReference type="ChEBI" id="CHEBI:176343"/>
        <dbReference type="EC" id="2.4.1.182"/>
    </reaction>
</comment>
<accession>A0A498C3L2</accession>
<dbReference type="NCBIfam" id="TIGR00215">
    <property type="entry name" value="lpxB"/>
    <property type="match status" value="1"/>
</dbReference>
<evidence type="ECO:0000256" key="6">
    <source>
        <dbReference type="ARBA" id="ARBA00022556"/>
    </source>
</evidence>
<keyword evidence="9 11" id="KW-0443">Lipid metabolism</keyword>
<proteinExistence type="inferred from homology"/>
<comment type="similarity">
    <text evidence="2 11">Belongs to the LpxB family.</text>
</comment>
<dbReference type="AlphaFoldDB" id="A0A498C3L2"/>
<evidence type="ECO:0000256" key="1">
    <source>
        <dbReference type="ARBA" id="ARBA00002056"/>
    </source>
</evidence>
<evidence type="ECO:0000256" key="3">
    <source>
        <dbReference type="ARBA" id="ARBA00012687"/>
    </source>
</evidence>
<dbReference type="RefSeq" id="WP_121441178.1">
    <property type="nucleotide sequence ID" value="NZ_RCDA01000001.1"/>
</dbReference>
<dbReference type="PANTHER" id="PTHR30372">
    <property type="entry name" value="LIPID-A-DISACCHARIDE SYNTHASE"/>
    <property type="match status" value="1"/>
</dbReference>
<dbReference type="EMBL" id="RCDA01000001">
    <property type="protein sequence ID" value="RLK50714.1"/>
    <property type="molecule type" value="Genomic_DNA"/>
</dbReference>
<dbReference type="HAMAP" id="MF_00392">
    <property type="entry name" value="LpxB"/>
    <property type="match status" value="1"/>
</dbReference>
<dbReference type="Proteomes" id="UP000275461">
    <property type="component" value="Unassembled WGS sequence"/>
</dbReference>
<evidence type="ECO:0000256" key="4">
    <source>
        <dbReference type="ARBA" id="ARBA00020902"/>
    </source>
</evidence>
<dbReference type="GO" id="GO:0016020">
    <property type="term" value="C:membrane"/>
    <property type="evidence" value="ECO:0007669"/>
    <property type="project" value="GOC"/>
</dbReference>
<evidence type="ECO:0000256" key="2">
    <source>
        <dbReference type="ARBA" id="ARBA00007868"/>
    </source>
</evidence>
<evidence type="ECO:0000256" key="11">
    <source>
        <dbReference type="HAMAP-Rule" id="MF_00392"/>
    </source>
</evidence>
<evidence type="ECO:0000256" key="9">
    <source>
        <dbReference type="ARBA" id="ARBA00023098"/>
    </source>
</evidence>
<keyword evidence="13" id="KW-1185">Reference proteome</keyword>
<dbReference type="UniPathway" id="UPA00973"/>
<comment type="function">
    <text evidence="1 11">Condensation of UDP-2,3-diacylglucosamine and 2,3-diacylglucosamine-1-phosphate to form lipid A disaccharide, a precursor of lipid A, a phosphorylated glycolipid that anchors the lipopolysaccharide to the outer membrane of the cell.</text>
</comment>
<evidence type="ECO:0000256" key="5">
    <source>
        <dbReference type="ARBA" id="ARBA00022516"/>
    </source>
</evidence>
<dbReference type="InterPro" id="IPR003835">
    <property type="entry name" value="Glyco_trans_19"/>
</dbReference>
<evidence type="ECO:0000256" key="10">
    <source>
        <dbReference type="ARBA" id="ARBA00048975"/>
    </source>
</evidence>
<dbReference type="Gene3D" id="3.40.50.2000">
    <property type="entry name" value="Glycogen Phosphorylase B"/>
    <property type="match status" value="1"/>
</dbReference>
<evidence type="ECO:0000256" key="7">
    <source>
        <dbReference type="ARBA" id="ARBA00022676"/>
    </source>
</evidence>
<comment type="caution">
    <text evidence="12">The sequence shown here is derived from an EMBL/GenBank/DDBJ whole genome shotgun (WGS) entry which is preliminary data.</text>
</comment>
<dbReference type="OrthoDB" id="9801642at2"/>
<reference evidence="12 13" key="1">
    <citation type="submission" date="2018-10" db="EMBL/GenBank/DDBJ databases">
        <title>Genomic Encyclopedia of Type Strains, Phase IV (KMG-IV): sequencing the most valuable type-strain genomes for metagenomic binning, comparative biology and taxonomic classification.</title>
        <authorList>
            <person name="Goeker M."/>
        </authorList>
    </citation>
    <scope>NUCLEOTIDE SEQUENCE [LARGE SCALE GENOMIC DNA]</scope>
    <source>
        <strain evidence="12 13">DSM 12769</strain>
    </source>
</reference>
<keyword evidence="5 11" id="KW-0444">Lipid biosynthesis</keyword>
<dbReference type="CDD" id="cd01635">
    <property type="entry name" value="Glycosyltransferase_GTB-type"/>
    <property type="match status" value="1"/>
</dbReference>
<dbReference type="GO" id="GO:0005543">
    <property type="term" value="F:phospholipid binding"/>
    <property type="evidence" value="ECO:0007669"/>
    <property type="project" value="TreeGrafter"/>
</dbReference>
<evidence type="ECO:0000313" key="12">
    <source>
        <dbReference type="EMBL" id="RLK50714.1"/>
    </source>
</evidence>
<dbReference type="GO" id="GO:0008915">
    <property type="term" value="F:lipid-A-disaccharide synthase activity"/>
    <property type="evidence" value="ECO:0007669"/>
    <property type="project" value="UniProtKB-UniRule"/>
</dbReference>
<comment type="pathway">
    <text evidence="11">Bacterial outer membrane biogenesis; LPS lipid A biosynthesis.</text>
</comment>
<protein>
    <recommendedName>
        <fullName evidence="4 11">Lipid-A-disaccharide synthase</fullName>
        <ecNumber evidence="3 11">2.4.1.182</ecNumber>
    </recommendedName>
</protein>
<dbReference type="Pfam" id="PF02684">
    <property type="entry name" value="LpxB"/>
    <property type="match status" value="1"/>
</dbReference>
<dbReference type="GO" id="GO:0009245">
    <property type="term" value="P:lipid A biosynthetic process"/>
    <property type="evidence" value="ECO:0007669"/>
    <property type="project" value="UniProtKB-UniRule"/>
</dbReference>
<sequence>MRVAMVAGEHSGDRLGAGLIRAIKARHPDARFEGVGGPLMQAEGLQSHAPMEALSVMGLVEVLRHLPRLLGIRRDLVRRFRDDPPDVFVGIDLPDFNLSVERRLKAAGVPTVHYVSPQVWAWRQGRVRTIGRSVDRILALYPFEAEFYARHGVPVDFVGHPAADRFPLRPDCAAAREALGMAQDEGAVIALLPGSRMGEVQRHATLYAQTVARLRERRPDARFITPLAWPGLRAVFHEALVQQGVSDAVQLFDGRADEVMAAADVVLTASGTATLEAMLLKRPMVVAYRLAPLTFWLMKRLVKVPWVSQPNLLAGEGLVEEYLQSQATPDNLALALHRLLEDRLRTEYLQHRFTELHQTLRRGADDQAAASVVAVVEAGR</sequence>
<evidence type="ECO:0000313" key="13">
    <source>
        <dbReference type="Proteomes" id="UP000275461"/>
    </source>
</evidence>
<dbReference type="EC" id="2.4.1.182" evidence="3 11"/>
<keyword evidence="6 11" id="KW-0441">Lipid A biosynthesis</keyword>
<dbReference type="SUPFAM" id="SSF53756">
    <property type="entry name" value="UDP-Glycosyltransferase/glycogen phosphorylase"/>
    <property type="match status" value="1"/>
</dbReference>
<keyword evidence="8 11" id="KW-0808">Transferase</keyword>
<organism evidence="12 13">
    <name type="scientific">Alkalispirillum mobile</name>
    <dbReference type="NCBI Taxonomy" id="85925"/>
    <lineage>
        <taxon>Bacteria</taxon>
        <taxon>Pseudomonadati</taxon>
        <taxon>Pseudomonadota</taxon>
        <taxon>Gammaproteobacteria</taxon>
        <taxon>Chromatiales</taxon>
        <taxon>Ectothiorhodospiraceae</taxon>
        <taxon>Alkalispirillum</taxon>
    </lineage>
</organism>
<gene>
    <name evidence="11" type="primary">lpxB</name>
    <name evidence="12" type="ORF">DFR31_0620</name>
</gene>
<evidence type="ECO:0000256" key="8">
    <source>
        <dbReference type="ARBA" id="ARBA00022679"/>
    </source>
</evidence>
<dbReference type="PANTHER" id="PTHR30372:SF4">
    <property type="entry name" value="LIPID-A-DISACCHARIDE SYNTHASE, MITOCHONDRIAL-RELATED"/>
    <property type="match status" value="1"/>
</dbReference>
<keyword evidence="7 11" id="KW-0328">Glycosyltransferase</keyword>
<name>A0A498C3L2_9GAMM</name>